<sequence length="78" mass="9299">MLIKFTKHALERMKIRGITKEEIVDTINNPEKEVNDSFGNIIAHKVKKKYLLRVFYYNEENSKIVITAYKTSKIDKYF</sequence>
<reference evidence="1" key="1">
    <citation type="journal article" date="2015" name="Nature">
        <title>Complex archaea that bridge the gap between prokaryotes and eukaryotes.</title>
        <authorList>
            <person name="Spang A."/>
            <person name="Saw J.H."/>
            <person name="Jorgensen S.L."/>
            <person name="Zaremba-Niedzwiedzka K."/>
            <person name="Martijn J."/>
            <person name="Lind A.E."/>
            <person name="van Eijk R."/>
            <person name="Schleper C."/>
            <person name="Guy L."/>
            <person name="Ettema T.J."/>
        </authorList>
    </citation>
    <scope>NUCLEOTIDE SEQUENCE</scope>
</reference>
<comment type="caution">
    <text evidence="1">The sequence shown here is derived from an EMBL/GenBank/DDBJ whole genome shotgun (WGS) entry which is preliminary data.</text>
</comment>
<evidence type="ECO:0008006" key="2">
    <source>
        <dbReference type="Google" id="ProtNLM"/>
    </source>
</evidence>
<protein>
    <recommendedName>
        <fullName evidence="2">DUF4258 domain-containing protein</fullName>
    </recommendedName>
</protein>
<dbReference type="AlphaFoldDB" id="A0A0F9GHP5"/>
<accession>A0A0F9GHP5</accession>
<name>A0A0F9GHP5_9ZZZZ</name>
<organism evidence="1">
    <name type="scientific">marine sediment metagenome</name>
    <dbReference type="NCBI Taxonomy" id="412755"/>
    <lineage>
        <taxon>unclassified sequences</taxon>
        <taxon>metagenomes</taxon>
        <taxon>ecological metagenomes</taxon>
    </lineage>
</organism>
<gene>
    <name evidence="1" type="ORF">LCGC14_2119860</name>
</gene>
<dbReference type="Pfam" id="PF14076">
    <property type="entry name" value="DUF4258"/>
    <property type="match status" value="1"/>
</dbReference>
<dbReference type="InterPro" id="IPR025354">
    <property type="entry name" value="DUF4258"/>
</dbReference>
<proteinExistence type="predicted"/>
<evidence type="ECO:0000313" key="1">
    <source>
        <dbReference type="EMBL" id="KKL68950.1"/>
    </source>
</evidence>
<dbReference type="EMBL" id="LAZR01026376">
    <property type="protein sequence ID" value="KKL68950.1"/>
    <property type="molecule type" value="Genomic_DNA"/>
</dbReference>